<dbReference type="GO" id="GO:0045944">
    <property type="term" value="P:positive regulation of transcription by RNA polymerase II"/>
    <property type="evidence" value="ECO:0007669"/>
    <property type="project" value="TreeGrafter"/>
</dbReference>
<dbReference type="GO" id="GO:0000139">
    <property type="term" value="C:Golgi membrane"/>
    <property type="evidence" value="ECO:0007669"/>
    <property type="project" value="UniProtKB-SubCell"/>
</dbReference>
<evidence type="ECO:0000256" key="17">
    <source>
        <dbReference type="ARBA" id="ARBA00023221"/>
    </source>
</evidence>
<feature type="domain" description="BHLH" evidence="25">
    <location>
        <begin position="366"/>
        <end position="416"/>
    </location>
</feature>
<feature type="compositionally biased region" description="Polar residues" evidence="24">
    <location>
        <begin position="67"/>
        <end position="111"/>
    </location>
</feature>
<dbReference type="Proteomes" id="UP000829720">
    <property type="component" value="Unassembled WGS sequence"/>
</dbReference>
<keyword evidence="18" id="KW-0539">Nucleus</keyword>
<evidence type="ECO:0000256" key="15">
    <source>
        <dbReference type="ARBA" id="ARBA00023163"/>
    </source>
</evidence>
<evidence type="ECO:0000256" key="22">
    <source>
        <dbReference type="ARBA" id="ARBA00042214"/>
    </source>
</evidence>
<dbReference type="InterPro" id="IPR036638">
    <property type="entry name" value="HLH_DNA-bd_sf"/>
</dbReference>
<dbReference type="GO" id="GO:0005634">
    <property type="term" value="C:nucleus"/>
    <property type="evidence" value="ECO:0007669"/>
    <property type="project" value="UniProtKB-SubCell"/>
</dbReference>
<dbReference type="PROSITE" id="PS50888">
    <property type="entry name" value="BHLH"/>
    <property type="match status" value="1"/>
</dbReference>
<comment type="caution">
    <text evidence="26">The sequence shown here is derived from an EMBL/GenBank/DDBJ whole genome shotgun (WGS) entry which is preliminary data.</text>
</comment>
<evidence type="ECO:0000256" key="3">
    <source>
        <dbReference type="ARBA" id="ARBA00004557"/>
    </source>
</evidence>
<evidence type="ECO:0000256" key="5">
    <source>
        <dbReference type="ARBA" id="ARBA00022548"/>
    </source>
</evidence>
<evidence type="ECO:0000256" key="9">
    <source>
        <dbReference type="ARBA" id="ARBA00023015"/>
    </source>
</evidence>
<evidence type="ECO:0000256" key="12">
    <source>
        <dbReference type="ARBA" id="ARBA00023125"/>
    </source>
</evidence>
<sequence>MDSGEDLTAIGNMEPTLSELGEEFTLGDIDEMLKFVTNQGDDFRDLFEDQIALGCVENGAVGALPHTPQTPQTPSAAVFQTSPQAPTPSSLPITPSQTPTQASSAQPQLRSPSLLQPKYQAAAQIQLQQTQAVPLQMQGLTVASPALLGHTQGLPMQTQAQRVMLTQGLTSGPQPQPQPQPHFIHNSLLCHQSPMAGFQVLLPQVQSIVTSPQVLPMTFQHQSVIMPPGQTIQALTTAQPTVQAVSQQVQQVLIQQPQIVKTDSLVLTTLKPDGAQVLPTVQNPSGITSLTTPIQTTALQVPAIMGGNILTTMPVAVGGGDKVPIKQLAPPETLQSGGVAHMGQEQGVGHGKGIGLDPWDRMKEGEGRKTHNIIEKRYRSSINDKIIELRDLVIGNDAKVQKSGVLQKAIDYIKYMQHMNQKLRQENLALRVAGQKNKSKCLKEAKAGGVVMSPPASMSCSWSPLLLSPCAVDADPGSRLLVQEEVRSEADSHVSVGVGDRSRLLLCALTFLWLSLNPLPSLVGSRSQAGPFWDLAEGRHGAFRTIFSLPSPSQSFAGWLWGLLPWVSVWVLSCVGALWGCVRVLHLWEPVTPLHSPKSVCFWRHRKQADLQLHRGDYSAAAASLQSCLSDLSRDLPGSSLDLACSLSWNVIRYCLFCCLYWLGCQEGGANEEEFQTCSYDAALAYHSSASYSSQGTCPSAAACGLCACPSVH</sequence>
<keyword evidence="9" id="KW-0805">Transcription regulation</keyword>
<dbReference type="GO" id="GO:0000978">
    <property type="term" value="F:RNA polymerase II cis-regulatory region sequence-specific DNA binding"/>
    <property type="evidence" value="ECO:0007669"/>
    <property type="project" value="TreeGrafter"/>
</dbReference>
<keyword evidence="6" id="KW-0812">Transmembrane</keyword>
<keyword evidence="14" id="KW-0010">Activator</keyword>
<dbReference type="Gene3D" id="4.10.280.10">
    <property type="entry name" value="Helix-loop-helix DNA-binding domain"/>
    <property type="match status" value="1"/>
</dbReference>
<accession>A0A8T3CSH6</accession>
<reference evidence="26" key="1">
    <citation type="submission" date="2021-01" db="EMBL/GenBank/DDBJ databases">
        <authorList>
            <person name="Zahm M."/>
            <person name="Roques C."/>
            <person name="Cabau C."/>
            <person name="Klopp C."/>
            <person name="Donnadieu C."/>
            <person name="Jouanno E."/>
            <person name="Lampietro C."/>
            <person name="Louis A."/>
            <person name="Herpin A."/>
            <person name="Echchiki A."/>
            <person name="Berthelot C."/>
            <person name="Parey E."/>
            <person name="Roest-Crollius H."/>
            <person name="Braasch I."/>
            <person name="Postlethwait J."/>
            <person name="Bobe J."/>
            <person name="Montfort J."/>
            <person name="Bouchez O."/>
            <person name="Begum T."/>
            <person name="Mejri S."/>
            <person name="Adams A."/>
            <person name="Chen W.-J."/>
            <person name="Guiguen Y."/>
        </authorList>
    </citation>
    <scope>NUCLEOTIDE SEQUENCE</scope>
    <source>
        <tissue evidence="26">Blood</tissue>
    </source>
</reference>
<evidence type="ECO:0000256" key="8">
    <source>
        <dbReference type="ARBA" id="ARBA00022989"/>
    </source>
</evidence>
<dbReference type="OrthoDB" id="2133190at2759"/>
<evidence type="ECO:0000256" key="4">
    <source>
        <dbReference type="ARBA" id="ARBA00004653"/>
    </source>
</evidence>
<keyword evidence="13" id="KW-0472">Membrane</keyword>
<keyword evidence="8" id="KW-1133">Transmembrane helix</keyword>
<dbReference type="EMBL" id="JAERUA010000019">
    <property type="protein sequence ID" value="KAI1886740.1"/>
    <property type="molecule type" value="Genomic_DNA"/>
</dbReference>
<comment type="similarity">
    <text evidence="20">Belongs to the SREBP family.</text>
</comment>
<keyword evidence="27" id="KW-1185">Reference proteome</keyword>
<evidence type="ECO:0000256" key="21">
    <source>
        <dbReference type="ARBA" id="ARBA00039750"/>
    </source>
</evidence>
<name>A0A8T3CSH6_9TELE</name>
<dbReference type="InterPro" id="IPR011598">
    <property type="entry name" value="bHLH_dom"/>
</dbReference>
<evidence type="ECO:0000256" key="7">
    <source>
        <dbReference type="ARBA" id="ARBA00022824"/>
    </source>
</evidence>
<comment type="function">
    <text evidence="23">Precursor of the transcription factor form (Processed sterol regulatory element-binding protein 2), which is embedded in the endoplasmic reticulum membrane. Low sterol concentrations promote processing of this form, releasing the transcription factor form that translocates into the nucleus and activates transcription of genes involved in cholesterol biosynthesis.</text>
</comment>
<gene>
    <name evidence="26" type="ORF">AGOR_G00198920</name>
</gene>
<evidence type="ECO:0000256" key="23">
    <source>
        <dbReference type="ARBA" id="ARBA00045168"/>
    </source>
</evidence>
<dbReference type="GO" id="GO:0010886">
    <property type="term" value="P:positive regulation of cholesterol storage"/>
    <property type="evidence" value="ECO:0007669"/>
    <property type="project" value="TreeGrafter"/>
</dbReference>
<keyword evidence="17" id="KW-0753">Steroid metabolism</keyword>
<keyword evidence="10" id="KW-0333">Golgi apparatus</keyword>
<keyword evidence="12" id="KW-0238">DNA-binding</keyword>
<evidence type="ECO:0000256" key="2">
    <source>
        <dbReference type="ARBA" id="ARBA00004477"/>
    </source>
</evidence>
<dbReference type="GO" id="GO:0000981">
    <property type="term" value="F:DNA-binding transcription factor activity, RNA polymerase II-specific"/>
    <property type="evidence" value="ECO:0007669"/>
    <property type="project" value="TreeGrafter"/>
</dbReference>
<proteinExistence type="inferred from homology"/>
<evidence type="ECO:0000256" key="18">
    <source>
        <dbReference type="ARBA" id="ARBA00023242"/>
    </source>
</evidence>
<evidence type="ECO:0000256" key="10">
    <source>
        <dbReference type="ARBA" id="ARBA00023034"/>
    </source>
</evidence>
<evidence type="ECO:0000313" key="26">
    <source>
        <dbReference type="EMBL" id="KAI1886740.1"/>
    </source>
</evidence>
<keyword evidence="11" id="KW-0443">Lipid metabolism</keyword>
<dbReference type="Pfam" id="PF00010">
    <property type="entry name" value="HLH"/>
    <property type="match status" value="1"/>
</dbReference>
<dbReference type="AlphaFoldDB" id="A0A8T3CSH6"/>
<dbReference type="PANTHER" id="PTHR46062">
    <property type="entry name" value="STEROL REGULATORY ELEMENT-BINDING PROTEIN"/>
    <property type="match status" value="1"/>
</dbReference>
<protein>
    <recommendedName>
        <fullName evidence="21">Sterol regulatory element-binding protein 2</fullName>
    </recommendedName>
    <alternativeName>
        <fullName evidence="22">Sterol regulatory element-binding transcription factor 2</fullName>
    </alternativeName>
</protein>
<dbReference type="GO" id="GO:0005789">
    <property type="term" value="C:endoplasmic reticulum membrane"/>
    <property type="evidence" value="ECO:0007669"/>
    <property type="project" value="UniProtKB-SubCell"/>
</dbReference>
<dbReference type="FunFam" id="4.10.280.10:FF:000016">
    <property type="entry name" value="Sterol regulatory element-binding transcription factor 1"/>
    <property type="match status" value="1"/>
</dbReference>
<evidence type="ECO:0000256" key="24">
    <source>
        <dbReference type="SAM" id="MobiDB-lite"/>
    </source>
</evidence>
<evidence type="ECO:0000256" key="11">
    <source>
        <dbReference type="ARBA" id="ARBA00023098"/>
    </source>
</evidence>
<keyword evidence="16" id="KW-1207">Sterol metabolism</keyword>
<dbReference type="SMART" id="SM00353">
    <property type="entry name" value="HLH"/>
    <property type="match status" value="1"/>
</dbReference>
<evidence type="ECO:0000256" key="13">
    <source>
        <dbReference type="ARBA" id="ARBA00023136"/>
    </source>
</evidence>
<evidence type="ECO:0000256" key="14">
    <source>
        <dbReference type="ARBA" id="ARBA00023159"/>
    </source>
</evidence>
<comment type="subcellular location">
    <subcellularLocation>
        <location evidence="3">Cytoplasmic vesicle</location>
        <location evidence="3">COPII-coated vesicle membrane</location>
        <topology evidence="3">Multi-pass membrane protein</topology>
    </subcellularLocation>
    <subcellularLocation>
        <location evidence="2">Endoplasmic reticulum membrane</location>
        <topology evidence="2">Multi-pass membrane protein</topology>
    </subcellularLocation>
    <subcellularLocation>
        <location evidence="4">Golgi apparatus membrane</location>
        <topology evidence="4">Multi-pass membrane protein</topology>
    </subcellularLocation>
    <subcellularLocation>
        <location evidence="1">Nucleus</location>
    </subcellularLocation>
</comment>
<evidence type="ECO:0000256" key="1">
    <source>
        <dbReference type="ARBA" id="ARBA00004123"/>
    </source>
</evidence>
<dbReference type="GO" id="GO:0046983">
    <property type="term" value="F:protein dimerization activity"/>
    <property type="evidence" value="ECO:0007669"/>
    <property type="project" value="InterPro"/>
</dbReference>
<evidence type="ECO:0000256" key="20">
    <source>
        <dbReference type="ARBA" id="ARBA00038460"/>
    </source>
</evidence>
<keyword evidence="19" id="KW-0968">Cytoplasmic vesicle</keyword>
<feature type="region of interest" description="Disordered" evidence="24">
    <location>
        <begin position="64"/>
        <end position="111"/>
    </location>
</feature>
<evidence type="ECO:0000256" key="19">
    <source>
        <dbReference type="ARBA" id="ARBA00023329"/>
    </source>
</evidence>
<keyword evidence="5" id="KW-0153">Cholesterol metabolism</keyword>
<dbReference type="GO" id="GO:0012507">
    <property type="term" value="C:ER to Golgi transport vesicle membrane"/>
    <property type="evidence" value="ECO:0007669"/>
    <property type="project" value="UniProtKB-SubCell"/>
</dbReference>
<evidence type="ECO:0000259" key="25">
    <source>
        <dbReference type="PROSITE" id="PS50888"/>
    </source>
</evidence>
<dbReference type="GO" id="GO:0008203">
    <property type="term" value="P:cholesterol metabolic process"/>
    <property type="evidence" value="ECO:0007669"/>
    <property type="project" value="UniProtKB-KW"/>
</dbReference>
<keyword evidence="15" id="KW-0804">Transcription</keyword>
<evidence type="ECO:0000256" key="6">
    <source>
        <dbReference type="ARBA" id="ARBA00022692"/>
    </source>
</evidence>
<keyword evidence="7" id="KW-0256">Endoplasmic reticulum</keyword>
<evidence type="ECO:0000313" key="27">
    <source>
        <dbReference type="Proteomes" id="UP000829720"/>
    </source>
</evidence>
<organism evidence="26 27">
    <name type="scientific">Albula goreensis</name>
    <dbReference type="NCBI Taxonomy" id="1534307"/>
    <lineage>
        <taxon>Eukaryota</taxon>
        <taxon>Metazoa</taxon>
        <taxon>Chordata</taxon>
        <taxon>Craniata</taxon>
        <taxon>Vertebrata</taxon>
        <taxon>Euteleostomi</taxon>
        <taxon>Actinopterygii</taxon>
        <taxon>Neopterygii</taxon>
        <taxon>Teleostei</taxon>
        <taxon>Albuliformes</taxon>
        <taxon>Albulidae</taxon>
        <taxon>Albula</taxon>
    </lineage>
</organism>
<dbReference type="PANTHER" id="PTHR46062:SF3">
    <property type="entry name" value="STEROL REGULATORY ELEMENT-BINDING PROTEIN 2"/>
    <property type="match status" value="1"/>
</dbReference>
<dbReference type="SUPFAM" id="SSF47459">
    <property type="entry name" value="HLH, helix-loop-helix DNA-binding domain"/>
    <property type="match status" value="1"/>
</dbReference>
<evidence type="ECO:0000256" key="16">
    <source>
        <dbReference type="ARBA" id="ARBA00023166"/>
    </source>
</evidence>